<dbReference type="Proteomes" id="UP000288227">
    <property type="component" value="Unassembled WGS sequence"/>
</dbReference>
<dbReference type="Gene3D" id="3.40.50.620">
    <property type="entry name" value="HUPs"/>
    <property type="match status" value="1"/>
</dbReference>
<proteinExistence type="predicted"/>
<evidence type="ECO:0000256" key="2">
    <source>
        <dbReference type="ARBA" id="ARBA00012737"/>
    </source>
</evidence>
<dbReference type="InterPro" id="IPR001962">
    <property type="entry name" value="Asn_synthase"/>
</dbReference>
<comment type="pathway">
    <text evidence="1">Amino-acid biosynthesis; L-asparagine biosynthesis; L-asparagine from L-aspartate (L-Gln route): step 1/1.</text>
</comment>
<dbReference type="OrthoDB" id="1551487at2"/>
<accession>A0A401U6N4</accession>
<dbReference type="AlphaFoldDB" id="A0A401U6N4"/>
<dbReference type="GO" id="GO:0006529">
    <property type="term" value="P:asparagine biosynthetic process"/>
    <property type="evidence" value="ECO:0007669"/>
    <property type="project" value="InterPro"/>
</dbReference>
<dbReference type="SUPFAM" id="SSF52402">
    <property type="entry name" value="Adenine nucleotide alpha hydrolases-like"/>
    <property type="match status" value="1"/>
</dbReference>
<dbReference type="InterPro" id="IPR014729">
    <property type="entry name" value="Rossmann-like_a/b/a_fold"/>
</dbReference>
<dbReference type="RefSeq" id="WP_127121216.1">
    <property type="nucleotide sequence ID" value="NZ_BHXQ01000001.1"/>
</dbReference>
<evidence type="ECO:0000259" key="4">
    <source>
        <dbReference type="Pfam" id="PF00733"/>
    </source>
</evidence>
<evidence type="ECO:0000313" key="6">
    <source>
        <dbReference type="Proteomes" id="UP000288227"/>
    </source>
</evidence>
<dbReference type="EC" id="6.3.5.4" evidence="2"/>
<dbReference type="GO" id="GO:0004066">
    <property type="term" value="F:asparagine synthase (glutamine-hydrolyzing) activity"/>
    <property type="evidence" value="ECO:0007669"/>
    <property type="project" value="UniProtKB-EC"/>
</dbReference>
<dbReference type="PANTHER" id="PTHR43284">
    <property type="entry name" value="ASPARAGINE SYNTHETASE (GLUTAMINE-HYDROLYZING)"/>
    <property type="match status" value="1"/>
</dbReference>
<feature type="domain" description="Asparagine synthetase" evidence="4">
    <location>
        <begin position="125"/>
        <end position="239"/>
    </location>
</feature>
<organism evidence="5 6">
    <name type="scientific">Chryseotalea sanaruensis</name>
    <dbReference type="NCBI Taxonomy" id="2482724"/>
    <lineage>
        <taxon>Bacteria</taxon>
        <taxon>Pseudomonadati</taxon>
        <taxon>Bacteroidota</taxon>
        <taxon>Cytophagia</taxon>
        <taxon>Cytophagales</taxon>
        <taxon>Chryseotaleaceae</taxon>
        <taxon>Chryseotalea</taxon>
    </lineage>
</organism>
<keyword evidence="6" id="KW-1185">Reference proteome</keyword>
<reference evidence="5 6" key="1">
    <citation type="submission" date="2018-11" db="EMBL/GenBank/DDBJ databases">
        <title>Chryseotalea sanarue gen. nov., sp., nov., a member of the family Cytophagaceae, isolated from a brackish lake in Hamamatsu Japan.</title>
        <authorList>
            <person name="Maejima Y."/>
            <person name="Iino T."/>
            <person name="Muraguchi Y."/>
            <person name="Fukuda K."/>
            <person name="Ohkuma M."/>
            <person name="Moriuchi R."/>
            <person name="Dohra H."/>
            <person name="Kimbara K."/>
            <person name="Shintani M."/>
        </authorList>
    </citation>
    <scope>NUCLEOTIDE SEQUENCE [LARGE SCALE GENOMIC DNA]</scope>
    <source>
        <strain evidence="5 6">Ys</strain>
    </source>
</reference>
<dbReference type="PANTHER" id="PTHR43284:SF1">
    <property type="entry name" value="ASPARAGINE SYNTHETASE"/>
    <property type="match status" value="1"/>
</dbReference>
<comment type="caution">
    <text evidence="5">The sequence shown here is derived from an EMBL/GenBank/DDBJ whole genome shotgun (WGS) entry which is preliminary data.</text>
</comment>
<protein>
    <recommendedName>
        <fullName evidence="2">asparagine synthase (glutamine-hydrolyzing)</fullName>
        <ecNumber evidence="2">6.3.5.4</ecNumber>
    </recommendedName>
</protein>
<sequence length="490" mass="57432">MVSKHRHLDDSNYLGAFNKYYSYAKNKSELVVYENFKEALSKYENREVDESSIISVLSKNFMLGDKTILNGLYRTPWMSFLDNNRWTTHALPTHGNSLYSVPEIAKRLFELLCNEIEVYVGVSTRVGILLSGGMDSRMVAGVLDYLIKTKRVNVTSVTAYTWGNSDSRDVVYSKEIAIRLGWNWKHYIVDVERLWRNIELAADRGCEYSGLHLHAMPDIANDAESEVDVILAGSYGDSVGRAEFSGRHVSKVSSIFKGRSRFSYLVQFNSINNLKLQLNNEVNRYHSLFERPDDYAQHELDRQLHYMRRMLNPCMEVINEKVPLYQAFTSPEVFGFMWSLNTTVRNDDIYKELLVHFKTDLKDIPWARTGKPYGQIGVSADEFKRRHHSYENYLQVQLHDRLLHFVDHHDSAIIDLKRLKQLIKLTYRHQGFNFDYLEAISWCISFVMFENRYSVKSSLPRERGKFRSIQLRIDYFLRYYLRKLRSSISN</sequence>
<name>A0A401U6N4_9BACT</name>
<evidence type="ECO:0000313" key="5">
    <source>
        <dbReference type="EMBL" id="GCC50601.1"/>
    </source>
</evidence>
<evidence type="ECO:0000256" key="1">
    <source>
        <dbReference type="ARBA" id="ARBA00005187"/>
    </source>
</evidence>
<gene>
    <name evidence="5" type="ORF">SanaruYs_08160</name>
</gene>
<comment type="catalytic activity">
    <reaction evidence="3">
        <text>L-aspartate + L-glutamine + ATP + H2O = L-asparagine + L-glutamate + AMP + diphosphate + H(+)</text>
        <dbReference type="Rhea" id="RHEA:12228"/>
        <dbReference type="ChEBI" id="CHEBI:15377"/>
        <dbReference type="ChEBI" id="CHEBI:15378"/>
        <dbReference type="ChEBI" id="CHEBI:29985"/>
        <dbReference type="ChEBI" id="CHEBI:29991"/>
        <dbReference type="ChEBI" id="CHEBI:30616"/>
        <dbReference type="ChEBI" id="CHEBI:33019"/>
        <dbReference type="ChEBI" id="CHEBI:58048"/>
        <dbReference type="ChEBI" id="CHEBI:58359"/>
        <dbReference type="ChEBI" id="CHEBI:456215"/>
        <dbReference type="EC" id="6.3.5.4"/>
    </reaction>
</comment>
<dbReference type="Pfam" id="PF00733">
    <property type="entry name" value="Asn_synthase"/>
    <property type="match status" value="1"/>
</dbReference>
<dbReference type="InterPro" id="IPR051786">
    <property type="entry name" value="ASN_synthetase/amidase"/>
</dbReference>
<evidence type="ECO:0000256" key="3">
    <source>
        <dbReference type="ARBA" id="ARBA00048741"/>
    </source>
</evidence>
<dbReference type="EMBL" id="BHXQ01000001">
    <property type="protein sequence ID" value="GCC50601.1"/>
    <property type="molecule type" value="Genomic_DNA"/>
</dbReference>